<gene>
    <name evidence="5" type="ORF">GWO12_12605</name>
</gene>
<reference evidence="5 6" key="1">
    <citation type="submission" date="2020-01" db="EMBL/GenBank/DDBJ databases">
        <title>Genomes assembled from Gulf of Kutch pelagic sediment metagenomes.</title>
        <authorList>
            <person name="Chandrashekar M."/>
            <person name="Mahajan M.S."/>
            <person name="Dave K.J."/>
            <person name="Vatsa P."/>
            <person name="Nathani N.M."/>
        </authorList>
    </citation>
    <scope>NUCLEOTIDE SEQUENCE [LARGE SCALE GENOMIC DNA]</scope>
    <source>
        <strain evidence="5">KS3-K002</strain>
    </source>
</reference>
<feature type="chain" id="PRO_5042101771" evidence="4">
    <location>
        <begin position="22"/>
        <end position="785"/>
    </location>
</feature>
<name>A0AAE5CDJ9_9BACT</name>
<dbReference type="PROSITE" id="PS50297">
    <property type="entry name" value="ANK_REP_REGION"/>
    <property type="match status" value="6"/>
</dbReference>
<keyword evidence="2 3" id="KW-0040">ANK repeat</keyword>
<dbReference type="AlphaFoldDB" id="A0AAE5CDJ9"/>
<evidence type="ECO:0000313" key="5">
    <source>
        <dbReference type="EMBL" id="NIR75929.1"/>
    </source>
</evidence>
<dbReference type="InterPro" id="IPR011990">
    <property type="entry name" value="TPR-like_helical_dom_sf"/>
</dbReference>
<dbReference type="GO" id="GO:0004842">
    <property type="term" value="F:ubiquitin-protein transferase activity"/>
    <property type="evidence" value="ECO:0007669"/>
    <property type="project" value="TreeGrafter"/>
</dbReference>
<dbReference type="PRINTS" id="PR01415">
    <property type="entry name" value="ANKYRIN"/>
</dbReference>
<dbReference type="InterPro" id="IPR036770">
    <property type="entry name" value="Ankyrin_rpt-contain_sf"/>
</dbReference>
<dbReference type="Pfam" id="PF12796">
    <property type="entry name" value="Ank_2"/>
    <property type="match status" value="3"/>
</dbReference>
<dbReference type="SMART" id="SM00248">
    <property type="entry name" value="ANK"/>
    <property type="match status" value="7"/>
</dbReference>
<feature type="repeat" description="ANK" evidence="3">
    <location>
        <begin position="646"/>
        <end position="678"/>
    </location>
</feature>
<dbReference type="PANTHER" id="PTHR24171">
    <property type="entry name" value="ANKYRIN REPEAT DOMAIN-CONTAINING PROTEIN 39-RELATED"/>
    <property type="match status" value="1"/>
</dbReference>
<feature type="repeat" description="ANK" evidence="3">
    <location>
        <begin position="712"/>
        <end position="744"/>
    </location>
</feature>
<keyword evidence="1" id="KW-0677">Repeat</keyword>
<dbReference type="GO" id="GO:0085020">
    <property type="term" value="P:protein K6-linked ubiquitination"/>
    <property type="evidence" value="ECO:0007669"/>
    <property type="project" value="TreeGrafter"/>
</dbReference>
<dbReference type="SUPFAM" id="SSF48403">
    <property type="entry name" value="Ankyrin repeat"/>
    <property type="match status" value="1"/>
</dbReference>
<dbReference type="PROSITE" id="PS50088">
    <property type="entry name" value="ANK_REPEAT"/>
    <property type="match status" value="6"/>
</dbReference>
<evidence type="ECO:0000256" key="2">
    <source>
        <dbReference type="ARBA" id="ARBA00023043"/>
    </source>
</evidence>
<feature type="repeat" description="ANK" evidence="3">
    <location>
        <begin position="542"/>
        <end position="574"/>
    </location>
</feature>
<accession>A0AAE5CDJ9</accession>
<dbReference type="Proteomes" id="UP000702544">
    <property type="component" value="Unassembled WGS sequence"/>
</dbReference>
<sequence length="785" mass="83840">MRRELASAILILLAVTPTTLAQPDPVAERLRRIEESVVDSLRRELDRLVAEQGEESADLLPVLFAIRDAYMAHGAYVPATPFQERALAITEFMHGRDAGVTLTALHNLARLYGLSKDHASARRTAERLRSTVARVIGTEHSAYGVALTTEGKALLADGDAALAAERLQEALAILTGNMGPAAHEATETMLLLGEAQLRLGRVRRSQGLLVYGLTIRSEAGDFEADDEAAIYMAPFMSVLGALYSAAGLYDQAEDLLSRSLGAYETALGSDFPDLEPVLVHNASLYAAKGDEDAAAAFHARAERLHADNLGFAFIPTAEPYEPIAAIPPATDPNGLFASAAVGDWLEFTMNDEPSERLEIVRVTPALVVIARSRWNGGTWSVSSQEMVRRDIGLAEYHGEDSLTTTRCPFGEREVGCLASVDPGSYDSDPTTTFYAPDVVPLGGLLRMDLGEYVMSASRYRRGGETVTVPESQGFPVLAQPSAAITSVSELIEAAKRGDRDAIEKALDAGMDVNAWDGEALNWAVLRGHSELVEFMLARGARVGPHALQAAALAGHVDLARLLLERGADPDANDRLRDDPPLYIATQKGHRVVVELLLEHGADPMLKTGDGETVLMAAAAAGDTAMVRRFLALGVDVHARTESSFSGGWTAILYGAVRGHPDVVRQLLDAGADPRDATDDGTTTFLAAAKSGDTDVARLLIAAGADRDARTDEGMTALMFAAGGGHAKLVRLLIEAGADVNARDDRNRTALEIAEVRGRSGHPRDQGAREGFAEVVRILEAAGAQR</sequence>
<dbReference type="Gene3D" id="1.25.40.10">
    <property type="entry name" value="Tetratricopeptide repeat domain"/>
    <property type="match status" value="2"/>
</dbReference>
<evidence type="ECO:0000256" key="1">
    <source>
        <dbReference type="ARBA" id="ARBA00022737"/>
    </source>
</evidence>
<organism evidence="5 6">
    <name type="scientific">Candidatus Kutchimonas denitrificans</name>
    <dbReference type="NCBI Taxonomy" id="3056748"/>
    <lineage>
        <taxon>Bacteria</taxon>
        <taxon>Pseudomonadati</taxon>
        <taxon>Gemmatimonadota</taxon>
        <taxon>Gemmatimonadia</taxon>
        <taxon>Candidatus Palauibacterales</taxon>
        <taxon>Candidatus Palauibacteraceae</taxon>
        <taxon>Candidatus Kutchimonas</taxon>
    </lineage>
</organism>
<dbReference type="InterPro" id="IPR002110">
    <property type="entry name" value="Ankyrin_rpt"/>
</dbReference>
<keyword evidence="4" id="KW-0732">Signal</keyword>
<protein>
    <submittedName>
        <fullName evidence="5">Tetratricopeptide repeat protein</fullName>
    </submittedName>
</protein>
<feature type="repeat" description="ANK" evidence="3">
    <location>
        <begin position="576"/>
        <end position="608"/>
    </location>
</feature>
<proteinExistence type="predicted"/>
<evidence type="ECO:0000313" key="6">
    <source>
        <dbReference type="Proteomes" id="UP000702544"/>
    </source>
</evidence>
<evidence type="ECO:0000256" key="3">
    <source>
        <dbReference type="PROSITE-ProRule" id="PRU00023"/>
    </source>
</evidence>
<dbReference type="SUPFAM" id="SSF48452">
    <property type="entry name" value="TPR-like"/>
    <property type="match status" value="2"/>
</dbReference>
<feature type="signal peptide" evidence="4">
    <location>
        <begin position="1"/>
        <end position="21"/>
    </location>
</feature>
<feature type="repeat" description="ANK" evidence="3">
    <location>
        <begin position="679"/>
        <end position="711"/>
    </location>
</feature>
<feature type="repeat" description="ANK" evidence="3">
    <location>
        <begin position="609"/>
        <end position="641"/>
    </location>
</feature>
<comment type="caution">
    <text evidence="5">The sequence shown here is derived from an EMBL/GenBank/DDBJ whole genome shotgun (WGS) entry which is preliminary data.</text>
</comment>
<dbReference type="EMBL" id="JAACAK010000108">
    <property type="protein sequence ID" value="NIR75929.1"/>
    <property type="molecule type" value="Genomic_DNA"/>
</dbReference>
<dbReference type="Gene3D" id="1.25.40.20">
    <property type="entry name" value="Ankyrin repeat-containing domain"/>
    <property type="match status" value="4"/>
</dbReference>
<evidence type="ECO:0000256" key="4">
    <source>
        <dbReference type="SAM" id="SignalP"/>
    </source>
</evidence>